<accession>A0ACC3YPR5</accession>
<organism evidence="1 2">
    <name type="scientific">Colletotrichum truncatum</name>
    <name type="common">Anthracnose fungus</name>
    <name type="synonym">Colletotrichum capsici</name>
    <dbReference type="NCBI Taxonomy" id="5467"/>
    <lineage>
        <taxon>Eukaryota</taxon>
        <taxon>Fungi</taxon>
        <taxon>Dikarya</taxon>
        <taxon>Ascomycota</taxon>
        <taxon>Pezizomycotina</taxon>
        <taxon>Sordariomycetes</taxon>
        <taxon>Hypocreomycetidae</taxon>
        <taxon>Glomerellales</taxon>
        <taxon>Glomerellaceae</taxon>
        <taxon>Colletotrichum</taxon>
        <taxon>Colletotrichum truncatum species complex</taxon>
    </lineage>
</organism>
<evidence type="ECO:0000313" key="2">
    <source>
        <dbReference type="Proteomes" id="UP000805649"/>
    </source>
</evidence>
<dbReference type="Proteomes" id="UP000805649">
    <property type="component" value="Unassembled WGS sequence"/>
</dbReference>
<protein>
    <submittedName>
        <fullName evidence="1">Uncharacterized protein</fullName>
    </submittedName>
</protein>
<keyword evidence="2" id="KW-1185">Reference proteome</keyword>
<name>A0ACC3YPR5_COLTU</name>
<evidence type="ECO:0000313" key="1">
    <source>
        <dbReference type="EMBL" id="KAL0933881.1"/>
    </source>
</evidence>
<comment type="caution">
    <text evidence="1">The sequence shown here is derived from an EMBL/GenBank/DDBJ whole genome shotgun (WGS) entry which is preliminary data.</text>
</comment>
<sequence>METPQRAMSNDVFSQKVFDVWRLRQQGLDEEAKAAAKELLKEPRLGLLEQVGLHIMLSKYPENCVKHTEEVVRILDQAIRNLEAIAVNPFTPAFILTERAKMLSNLKESKEASKRDLEKARADEAAAEKKTDKELDTGNTTADTHGAQVQELVDQEQSAKDLSDKEEPEAGSIHPSTKNAVKDVLEQGEETIAVDIQRIHLD</sequence>
<reference evidence="1 2" key="1">
    <citation type="journal article" date="2020" name="Phytopathology">
        <title>Genome Sequence Resources of Colletotrichum truncatum, C. plurivorum, C. musicola, and C. sojae: Four Species Pathogenic to Soybean (Glycine max).</title>
        <authorList>
            <person name="Rogerio F."/>
            <person name="Boufleur T.R."/>
            <person name="Ciampi-Guillardi M."/>
            <person name="Sukno S.A."/>
            <person name="Thon M.R."/>
            <person name="Massola Junior N.S."/>
            <person name="Baroncelli R."/>
        </authorList>
    </citation>
    <scope>NUCLEOTIDE SEQUENCE [LARGE SCALE GENOMIC DNA]</scope>
    <source>
        <strain evidence="1 2">CMES1059</strain>
    </source>
</reference>
<dbReference type="EMBL" id="VUJX02000007">
    <property type="protein sequence ID" value="KAL0933881.1"/>
    <property type="molecule type" value="Genomic_DNA"/>
</dbReference>
<proteinExistence type="predicted"/>
<gene>
    <name evidence="1" type="ORF">CTRU02_210680</name>
</gene>